<dbReference type="GO" id="GO:0046983">
    <property type="term" value="F:protein dimerization activity"/>
    <property type="evidence" value="ECO:0007669"/>
    <property type="project" value="InterPro"/>
</dbReference>
<dbReference type="Pfam" id="PF05699">
    <property type="entry name" value="Dimer_Tnp_hAT"/>
    <property type="match status" value="1"/>
</dbReference>
<dbReference type="InterPro" id="IPR052035">
    <property type="entry name" value="ZnF_BED_domain_contain"/>
</dbReference>
<dbReference type="SUPFAM" id="SSF53098">
    <property type="entry name" value="Ribonuclease H-like"/>
    <property type="match status" value="1"/>
</dbReference>
<name>A0A2S2PPI5_SCHGA</name>
<comment type="subcellular location">
    <subcellularLocation>
        <location evidence="1">Nucleus</location>
    </subcellularLocation>
</comment>
<evidence type="ECO:0000256" key="5">
    <source>
        <dbReference type="ARBA" id="ARBA00023242"/>
    </source>
</evidence>
<dbReference type="AlphaFoldDB" id="A0A2S2PPI5"/>
<evidence type="ECO:0000256" key="2">
    <source>
        <dbReference type="ARBA" id="ARBA00022723"/>
    </source>
</evidence>
<dbReference type="InterPro" id="IPR008906">
    <property type="entry name" value="HATC_C_dom"/>
</dbReference>
<evidence type="ECO:0000256" key="1">
    <source>
        <dbReference type="ARBA" id="ARBA00004123"/>
    </source>
</evidence>
<proteinExistence type="predicted"/>
<keyword evidence="2" id="KW-0479">Metal-binding</keyword>
<feature type="domain" description="HAT C-terminal dimerisation" evidence="6">
    <location>
        <begin position="195"/>
        <end position="275"/>
    </location>
</feature>
<evidence type="ECO:0000256" key="3">
    <source>
        <dbReference type="ARBA" id="ARBA00022771"/>
    </source>
</evidence>
<keyword evidence="4" id="KW-0862">Zinc</keyword>
<keyword evidence="3" id="KW-0863">Zinc-finger</keyword>
<protein>
    <submittedName>
        <fullName evidence="7">Zinc finger BED domain-containing protein 1</fullName>
    </submittedName>
</protein>
<dbReference type="PANTHER" id="PTHR46481:SF10">
    <property type="entry name" value="ZINC FINGER BED DOMAIN-CONTAINING PROTEIN 39"/>
    <property type="match status" value="1"/>
</dbReference>
<sequence>MFQRFFELKTPLLSSLADLNYDVNLTSEDWQIISQSCNILKRFEEITIEMSSEKSVTISKTILFSQALSNYCHKLALEPQPILQLKSFISSLKSEIDTRFGDYEKNILMAEATFLDPRFKKYGFKNHIAFQEVKKSIINKGKTIIMGKNVQQSNLSTNLIPTSSINKEDSIWNDFDLEVTDIVQSQDPKALIIIEVDKYLQEPIIARTNDPLKWWNENKNVYPSLFEIMKRRFCIQGTSVPSERIFSKSGQVVTEKRNRLTSKRVEQIIFLNSNLE</sequence>
<dbReference type="PANTHER" id="PTHR46481">
    <property type="entry name" value="ZINC FINGER BED DOMAIN-CONTAINING PROTEIN 4"/>
    <property type="match status" value="1"/>
</dbReference>
<reference evidence="7" key="1">
    <citation type="submission" date="2018-04" db="EMBL/GenBank/DDBJ databases">
        <title>Transcriptome of Schizaphis graminum biotype I.</title>
        <authorList>
            <person name="Scully E.D."/>
            <person name="Geib S.M."/>
            <person name="Palmer N.A."/>
            <person name="Koch K."/>
            <person name="Bradshaw J."/>
            <person name="Heng-Moss T."/>
            <person name="Sarath G."/>
        </authorList>
    </citation>
    <scope>NUCLEOTIDE SEQUENCE</scope>
</reference>
<accession>A0A2S2PPI5</accession>
<evidence type="ECO:0000313" key="7">
    <source>
        <dbReference type="EMBL" id="MBY31381.1"/>
    </source>
</evidence>
<dbReference type="EMBL" id="GGMR01018762">
    <property type="protein sequence ID" value="MBY31381.1"/>
    <property type="molecule type" value="Transcribed_RNA"/>
</dbReference>
<evidence type="ECO:0000259" key="6">
    <source>
        <dbReference type="Pfam" id="PF05699"/>
    </source>
</evidence>
<dbReference type="InterPro" id="IPR012337">
    <property type="entry name" value="RNaseH-like_sf"/>
</dbReference>
<dbReference type="GO" id="GO:0008270">
    <property type="term" value="F:zinc ion binding"/>
    <property type="evidence" value="ECO:0007669"/>
    <property type="project" value="UniProtKB-KW"/>
</dbReference>
<gene>
    <name evidence="7" type="primary">ZBED1_0</name>
    <name evidence="7" type="ORF">g.169251</name>
</gene>
<dbReference type="GO" id="GO:0005634">
    <property type="term" value="C:nucleus"/>
    <property type="evidence" value="ECO:0007669"/>
    <property type="project" value="UniProtKB-SubCell"/>
</dbReference>
<keyword evidence="5" id="KW-0539">Nucleus</keyword>
<organism evidence="7">
    <name type="scientific">Schizaphis graminum</name>
    <name type="common">Green bug aphid</name>
    <dbReference type="NCBI Taxonomy" id="13262"/>
    <lineage>
        <taxon>Eukaryota</taxon>
        <taxon>Metazoa</taxon>
        <taxon>Ecdysozoa</taxon>
        <taxon>Arthropoda</taxon>
        <taxon>Hexapoda</taxon>
        <taxon>Insecta</taxon>
        <taxon>Pterygota</taxon>
        <taxon>Neoptera</taxon>
        <taxon>Paraneoptera</taxon>
        <taxon>Hemiptera</taxon>
        <taxon>Sternorrhyncha</taxon>
        <taxon>Aphidomorpha</taxon>
        <taxon>Aphidoidea</taxon>
        <taxon>Aphididae</taxon>
        <taxon>Aphidini</taxon>
        <taxon>Schizaphis</taxon>
    </lineage>
</organism>
<evidence type="ECO:0000256" key="4">
    <source>
        <dbReference type="ARBA" id="ARBA00022833"/>
    </source>
</evidence>